<feature type="signal peptide" evidence="1">
    <location>
        <begin position="1"/>
        <end position="26"/>
    </location>
</feature>
<comment type="caution">
    <text evidence="4">The sequence shown here is derived from an EMBL/GenBank/DDBJ whole genome shotgun (WGS) entry which is preliminary data.</text>
</comment>
<organism evidence="4 5">
    <name type="scientific">Candidatus Acutalibacter ornithocaccae</name>
    <dbReference type="NCBI Taxonomy" id="2838416"/>
    <lineage>
        <taxon>Bacteria</taxon>
        <taxon>Bacillati</taxon>
        <taxon>Bacillota</taxon>
        <taxon>Clostridia</taxon>
        <taxon>Eubacteriales</taxon>
        <taxon>Acutalibacteraceae</taxon>
        <taxon>Acutalibacter</taxon>
    </lineage>
</organism>
<evidence type="ECO:0000313" key="5">
    <source>
        <dbReference type="Proteomes" id="UP000824214"/>
    </source>
</evidence>
<evidence type="ECO:0000313" key="4">
    <source>
        <dbReference type="EMBL" id="HJB38045.1"/>
    </source>
</evidence>
<name>A0A9D2S0D6_9FIRM</name>
<feature type="chain" id="PRO_5038715103" evidence="1">
    <location>
        <begin position="27"/>
        <end position="300"/>
    </location>
</feature>
<keyword evidence="1" id="KW-0732">Signal</keyword>
<feature type="non-terminal residue" evidence="4">
    <location>
        <position position="300"/>
    </location>
</feature>
<dbReference type="Pfam" id="PF00963">
    <property type="entry name" value="Cohesin"/>
    <property type="match status" value="1"/>
</dbReference>
<reference evidence="4" key="2">
    <citation type="submission" date="2021-04" db="EMBL/GenBank/DDBJ databases">
        <authorList>
            <person name="Gilroy R."/>
        </authorList>
    </citation>
    <scope>NUCLEOTIDE SEQUENCE</scope>
    <source>
        <strain evidence="4">ChiBcolR8-3208</strain>
    </source>
</reference>
<proteinExistence type="predicted"/>
<dbReference type="Gene3D" id="2.60.40.680">
    <property type="match status" value="1"/>
</dbReference>
<evidence type="ECO:0000259" key="2">
    <source>
        <dbReference type="Pfam" id="PF00963"/>
    </source>
</evidence>
<protein>
    <submittedName>
        <fullName evidence="4">Cadherin-like beta sandwich domain-containing protein</fullName>
    </submittedName>
</protein>
<accession>A0A9D2S0D6</accession>
<dbReference type="GO" id="GO:0030246">
    <property type="term" value="F:carbohydrate binding"/>
    <property type="evidence" value="ECO:0007669"/>
    <property type="project" value="InterPro"/>
</dbReference>
<dbReference type="Pfam" id="PF12733">
    <property type="entry name" value="Cadherin-like"/>
    <property type="match status" value="1"/>
</dbReference>
<dbReference type="AlphaFoldDB" id="A0A9D2S0D6"/>
<evidence type="ECO:0000259" key="3">
    <source>
        <dbReference type="Pfam" id="PF12733"/>
    </source>
</evidence>
<dbReference type="Proteomes" id="UP000824214">
    <property type="component" value="Unassembled WGS sequence"/>
</dbReference>
<feature type="domain" description="Cohesin" evidence="2">
    <location>
        <begin position="37"/>
        <end position="129"/>
    </location>
</feature>
<dbReference type="InterPro" id="IPR002102">
    <property type="entry name" value="Cohesin_dom"/>
</dbReference>
<reference evidence="4" key="1">
    <citation type="journal article" date="2021" name="PeerJ">
        <title>Extensive microbial diversity within the chicken gut microbiome revealed by metagenomics and culture.</title>
        <authorList>
            <person name="Gilroy R."/>
            <person name="Ravi A."/>
            <person name="Getino M."/>
            <person name="Pursley I."/>
            <person name="Horton D.L."/>
            <person name="Alikhan N.F."/>
            <person name="Baker D."/>
            <person name="Gharbi K."/>
            <person name="Hall N."/>
            <person name="Watson M."/>
            <person name="Adriaenssens E.M."/>
            <person name="Foster-Nyarko E."/>
            <person name="Jarju S."/>
            <person name="Secka A."/>
            <person name="Antonio M."/>
            <person name="Oren A."/>
            <person name="Chaudhuri R.R."/>
            <person name="La Ragione R."/>
            <person name="Hildebrand F."/>
            <person name="Pallen M.J."/>
        </authorList>
    </citation>
    <scope>NUCLEOTIDE SEQUENCE</scope>
    <source>
        <strain evidence="4">ChiBcolR8-3208</strain>
    </source>
</reference>
<dbReference type="SUPFAM" id="SSF49384">
    <property type="entry name" value="Carbohydrate-binding domain"/>
    <property type="match status" value="1"/>
</dbReference>
<feature type="domain" description="Cadherin-like beta-sandwich-like" evidence="3">
    <location>
        <begin position="181"/>
        <end position="251"/>
    </location>
</feature>
<dbReference type="EMBL" id="DWXZ01000176">
    <property type="protein sequence ID" value="HJB38045.1"/>
    <property type="molecule type" value="Genomic_DNA"/>
</dbReference>
<evidence type="ECO:0000256" key="1">
    <source>
        <dbReference type="SAM" id="SignalP"/>
    </source>
</evidence>
<sequence length="300" mass="32129">MKALRFALSLLCWTLLFSLWGAAAQAAGFAPALTVEEGRPGGVVEVAFPYDGSLGEVAAFRTQVEYDPTVLEYLRPTYGESVQAGTVTTQNTPGKVASVYTAPAGGPYLAAEDAIIYRFRILESAVPGLATVFASAFELSTPEPAAIPEDVDVSLSFQVLEPPSSDARLLSLAPDHGQLQPAFDPDVFAYTMTVPYEVEAITFTAEPVPGAACRVNRKNLGSGGSDTLFRITVTAEDGETKSEYHVTVHRQEKEEEEKPELNSDASLLSLTPASGTLTPAFDPDVYEYSLTVPFEVTTMT</sequence>
<gene>
    <name evidence="4" type="ORF">H9942_08270</name>
</gene>
<dbReference type="InterPro" id="IPR025883">
    <property type="entry name" value="Cadherin-like_domain"/>
</dbReference>
<dbReference type="GO" id="GO:0000272">
    <property type="term" value="P:polysaccharide catabolic process"/>
    <property type="evidence" value="ECO:0007669"/>
    <property type="project" value="InterPro"/>
</dbReference>
<dbReference type="InterPro" id="IPR008965">
    <property type="entry name" value="CBM2/CBM3_carb-bd_dom_sf"/>
</dbReference>